<dbReference type="GO" id="GO:0046854">
    <property type="term" value="P:phosphatidylinositol phosphate biosynthetic process"/>
    <property type="evidence" value="ECO:0007669"/>
    <property type="project" value="UniProtKB-UniRule"/>
</dbReference>
<evidence type="ECO:0000256" key="7">
    <source>
        <dbReference type="ARBA" id="ARBA00022840"/>
    </source>
</evidence>
<dbReference type="GO" id="GO:0005768">
    <property type="term" value="C:endosome"/>
    <property type="evidence" value="ECO:0007669"/>
    <property type="project" value="TreeGrafter"/>
</dbReference>
<keyword evidence="7 9" id="KW-0067">ATP-binding</keyword>
<reference evidence="12" key="1">
    <citation type="submission" date="2022-11" db="UniProtKB">
        <authorList>
            <consortium name="WormBaseParasite"/>
        </authorList>
    </citation>
    <scope>IDENTIFICATION</scope>
</reference>
<dbReference type="Proteomes" id="UP000887574">
    <property type="component" value="Unplaced"/>
</dbReference>
<proteinExistence type="inferred from homology"/>
<organism evidence="11 12">
    <name type="scientific">Ditylenchus dipsaci</name>
    <dbReference type="NCBI Taxonomy" id="166011"/>
    <lineage>
        <taxon>Eukaryota</taxon>
        <taxon>Metazoa</taxon>
        <taxon>Ecdysozoa</taxon>
        <taxon>Nematoda</taxon>
        <taxon>Chromadorea</taxon>
        <taxon>Rhabditida</taxon>
        <taxon>Tylenchina</taxon>
        <taxon>Tylenchomorpha</taxon>
        <taxon>Sphaerularioidea</taxon>
        <taxon>Anguinidae</taxon>
        <taxon>Anguininae</taxon>
        <taxon>Ditylenchus</taxon>
    </lineage>
</organism>
<evidence type="ECO:0000256" key="9">
    <source>
        <dbReference type="RuleBase" id="RU367084"/>
    </source>
</evidence>
<evidence type="ECO:0000313" key="11">
    <source>
        <dbReference type="Proteomes" id="UP000887574"/>
    </source>
</evidence>
<evidence type="ECO:0000256" key="8">
    <source>
        <dbReference type="ARBA" id="ARBA00023136"/>
    </source>
</evidence>
<keyword evidence="11" id="KW-1185">Reference proteome</keyword>
<evidence type="ECO:0000313" key="12">
    <source>
        <dbReference type="WBParaSite" id="jg20992"/>
    </source>
</evidence>
<comment type="catalytic activity">
    <reaction evidence="9">
        <text>a 1,2-diacyl-sn-glycero-3-phospho-(1D-myo-inositol) + ATP = a 1,2-diacyl-sn-glycero-3-phospho-(1D-myo-inositol 4-phosphate) + ADP + H(+)</text>
        <dbReference type="Rhea" id="RHEA:19877"/>
        <dbReference type="ChEBI" id="CHEBI:15378"/>
        <dbReference type="ChEBI" id="CHEBI:30616"/>
        <dbReference type="ChEBI" id="CHEBI:57880"/>
        <dbReference type="ChEBI" id="CHEBI:58178"/>
        <dbReference type="ChEBI" id="CHEBI:456216"/>
        <dbReference type="EC" id="2.7.1.67"/>
    </reaction>
</comment>
<comment type="similarity">
    <text evidence="2 9">Belongs to the PI3/PI4-kinase family. Type II PI4K subfamily.</text>
</comment>
<evidence type="ECO:0000256" key="3">
    <source>
        <dbReference type="ARBA" id="ARBA00022475"/>
    </source>
</evidence>
<dbReference type="Gene3D" id="1.10.1070.20">
    <property type="match status" value="1"/>
</dbReference>
<dbReference type="PROSITE" id="PS50290">
    <property type="entry name" value="PI3_4_KINASE_3"/>
    <property type="match status" value="1"/>
</dbReference>
<accession>A0A915DM06</accession>
<dbReference type="GO" id="GO:0005765">
    <property type="term" value="C:lysosomal membrane"/>
    <property type="evidence" value="ECO:0007669"/>
    <property type="project" value="TreeGrafter"/>
</dbReference>
<dbReference type="InterPro" id="IPR039756">
    <property type="entry name" value="Lsb6/PI4K2"/>
</dbReference>
<sequence>MPLHFIKPTSDLPEYEHMGKVVNNNQKVSYSAKVPKQSEGQVTLSPYIDDSNKFQLANSDESEFDENLRKAVEAFEAGIFPRLIPTAVQAPISSVMCTKPIWQCSNQRMKNLLLISILSGPTSLVDSRLNFGIVPRTRVVKLMSPTLFYGRRFGKQIEPRPKVGSYQMFVNGYEILFQKMCILDYIIRNTDRHMDNWLIRHIPNQELKIAAIDNGLAFQSSILKRLNWAHKPWDRELRDDLLARLSPLFVDKLCKELMALFD</sequence>
<evidence type="ECO:0000256" key="6">
    <source>
        <dbReference type="ARBA" id="ARBA00022777"/>
    </source>
</evidence>
<dbReference type="PANTHER" id="PTHR12865:SF5">
    <property type="entry name" value="PHOSPHATIDYLINOSITOL 4-KINASE TYPE 2"/>
    <property type="match status" value="1"/>
</dbReference>
<evidence type="ECO:0000256" key="4">
    <source>
        <dbReference type="ARBA" id="ARBA00022679"/>
    </source>
</evidence>
<evidence type="ECO:0000259" key="10">
    <source>
        <dbReference type="PROSITE" id="PS50290"/>
    </source>
</evidence>
<feature type="domain" description="PI3K/PI4K catalytic" evidence="10">
    <location>
        <begin position="1"/>
        <end position="262"/>
    </location>
</feature>
<dbReference type="EC" id="2.7.1.67" evidence="9"/>
<dbReference type="PANTHER" id="PTHR12865">
    <property type="entry name" value="PHOSPHATIDYLINOSITOL 4-KINASE TYPE-II"/>
    <property type="match status" value="1"/>
</dbReference>
<dbReference type="WBParaSite" id="jg20992">
    <property type="protein sequence ID" value="jg20992"/>
    <property type="gene ID" value="jg20992"/>
</dbReference>
<comment type="subcellular location">
    <subcellularLocation>
        <location evidence="1">Cell membrane</location>
    </subcellularLocation>
    <subcellularLocation>
        <location evidence="9">Membrane</location>
        <topology evidence="9">Peripheral membrane protein</topology>
    </subcellularLocation>
</comment>
<keyword evidence="5 9" id="KW-0547">Nucleotide-binding</keyword>
<evidence type="ECO:0000256" key="2">
    <source>
        <dbReference type="ARBA" id="ARBA00008941"/>
    </source>
</evidence>
<evidence type="ECO:0000256" key="5">
    <source>
        <dbReference type="ARBA" id="ARBA00022741"/>
    </source>
</evidence>
<dbReference type="GO" id="GO:0007032">
    <property type="term" value="P:endosome organization"/>
    <property type="evidence" value="ECO:0007669"/>
    <property type="project" value="TreeGrafter"/>
</dbReference>
<dbReference type="InterPro" id="IPR000403">
    <property type="entry name" value="PI3/4_kinase_cat_dom"/>
</dbReference>
<dbReference type="GO" id="GO:0007030">
    <property type="term" value="P:Golgi organization"/>
    <property type="evidence" value="ECO:0007669"/>
    <property type="project" value="TreeGrafter"/>
</dbReference>
<dbReference type="GO" id="GO:0005886">
    <property type="term" value="C:plasma membrane"/>
    <property type="evidence" value="ECO:0007669"/>
    <property type="project" value="UniProtKB-SubCell"/>
</dbReference>
<keyword evidence="4 9" id="KW-0808">Transferase</keyword>
<evidence type="ECO:0000256" key="1">
    <source>
        <dbReference type="ARBA" id="ARBA00004236"/>
    </source>
</evidence>
<name>A0A915DM06_9BILA</name>
<keyword evidence="3" id="KW-1003">Cell membrane</keyword>
<dbReference type="GO" id="GO:0004430">
    <property type="term" value="F:1-phosphatidylinositol 4-kinase activity"/>
    <property type="evidence" value="ECO:0007669"/>
    <property type="project" value="UniProtKB-UniRule"/>
</dbReference>
<dbReference type="GO" id="GO:0005524">
    <property type="term" value="F:ATP binding"/>
    <property type="evidence" value="ECO:0007669"/>
    <property type="project" value="UniProtKB-UniRule"/>
</dbReference>
<protein>
    <recommendedName>
        <fullName evidence="9">Phosphatidylinositol 4-kinase type 2</fullName>
        <ecNumber evidence="9">2.7.1.67</ecNumber>
    </recommendedName>
</protein>
<dbReference type="Pfam" id="PF00454">
    <property type="entry name" value="PI3_PI4_kinase"/>
    <property type="match status" value="1"/>
</dbReference>
<dbReference type="GO" id="GO:0005802">
    <property type="term" value="C:trans-Golgi network"/>
    <property type="evidence" value="ECO:0007669"/>
    <property type="project" value="TreeGrafter"/>
</dbReference>
<keyword evidence="8 9" id="KW-0472">Membrane</keyword>
<keyword evidence="6 9" id="KW-0418">Kinase</keyword>
<dbReference type="AlphaFoldDB" id="A0A915DM06"/>